<comment type="caution">
    <text evidence="1">The sequence shown here is derived from an EMBL/GenBank/DDBJ whole genome shotgun (WGS) entry which is preliminary data.</text>
</comment>
<protein>
    <submittedName>
        <fullName evidence="1">Uncharacterized protein</fullName>
    </submittedName>
</protein>
<keyword evidence="2" id="KW-1185">Reference proteome</keyword>
<sequence>MANQDYVDSIFRITQNIAQDAIYSLKLVEGSGDAKADADAIAKIVANIKKVNAQNVYKYLTVNDCANMRHLVEIIKKCATGVMSDNALTFDDVPKLVRMIIDVIKCVNDHHDMSDSKVTLTTGDVTNLVKSIIMSFLQIVLSSAQYESMIAFIDTQFQMLQLTALPVLKNKFGCPWFQFI</sequence>
<evidence type="ECO:0000313" key="2">
    <source>
        <dbReference type="Proteomes" id="UP000664859"/>
    </source>
</evidence>
<dbReference type="EMBL" id="JAFCMP010000112">
    <property type="protein sequence ID" value="KAG5186425.1"/>
    <property type="molecule type" value="Genomic_DNA"/>
</dbReference>
<proteinExistence type="predicted"/>
<evidence type="ECO:0000313" key="1">
    <source>
        <dbReference type="EMBL" id="KAG5186425.1"/>
    </source>
</evidence>
<gene>
    <name evidence="1" type="ORF">JKP88DRAFT_241033</name>
</gene>
<dbReference type="Proteomes" id="UP000664859">
    <property type="component" value="Unassembled WGS sequence"/>
</dbReference>
<name>A0A835Z7L0_9STRA</name>
<organism evidence="1 2">
    <name type="scientific">Tribonema minus</name>
    <dbReference type="NCBI Taxonomy" id="303371"/>
    <lineage>
        <taxon>Eukaryota</taxon>
        <taxon>Sar</taxon>
        <taxon>Stramenopiles</taxon>
        <taxon>Ochrophyta</taxon>
        <taxon>PX clade</taxon>
        <taxon>Xanthophyceae</taxon>
        <taxon>Tribonematales</taxon>
        <taxon>Tribonemataceae</taxon>
        <taxon>Tribonema</taxon>
    </lineage>
</organism>
<reference evidence="1" key="1">
    <citation type="submission" date="2021-02" db="EMBL/GenBank/DDBJ databases">
        <title>First Annotated Genome of the Yellow-green Alga Tribonema minus.</title>
        <authorList>
            <person name="Mahan K.M."/>
        </authorList>
    </citation>
    <scope>NUCLEOTIDE SEQUENCE</scope>
    <source>
        <strain evidence="1">UTEX B ZZ1240</strain>
    </source>
</reference>
<accession>A0A835Z7L0</accession>
<dbReference type="AlphaFoldDB" id="A0A835Z7L0"/>